<sequence length="137" mass="14702">MARKVLGGAAYTAAEQRGARLSPVRNEVHRLALGELVMDSAPPPVPETPLYTLSTPQLEIAILVAAGYTNRAIAERRGVSRRTIDAQVAAIFSKLGISSRKEVRAKIPANLMPEVDAAAGKRPQTPNQNHRQSEASP</sequence>
<dbReference type="Pfam" id="PF00196">
    <property type="entry name" value="GerE"/>
    <property type="match status" value="1"/>
</dbReference>
<dbReference type="PANTHER" id="PTHR44688">
    <property type="entry name" value="DNA-BINDING TRANSCRIPTIONAL ACTIVATOR DEVR_DOSR"/>
    <property type="match status" value="1"/>
</dbReference>
<keyword evidence="3" id="KW-0804">Transcription</keyword>
<dbReference type="CDD" id="cd06170">
    <property type="entry name" value="LuxR_C_like"/>
    <property type="match status" value="1"/>
</dbReference>
<keyword evidence="2" id="KW-0238">DNA-binding</keyword>
<dbReference type="InterPro" id="IPR036388">
    <property type="entry name" value="WH-like_DNA-bd_sf"/>
</dbReference>
<dbReference type="InterPro" id="IPR016032">
    <property type="entry name" value="Sig_transdc_resp-reg_C-effctor"/>
</dbReference>
<dbReference type="PROSITE" id="PS50043">
    <property type="entry name" value="HTH_LUXR_2"/>
    <property type="match status" value="1"/>
</dbReference>
<dbReference type="InterPro" id="IPR000792">
    <property type="entry name" value="Tscrpt_reg_LuxR_C"/>
</dbReference>
<evidence type="ECO:0000313" key="6">
    <source>
        <dbReference type="EMBL" id="MBF6303051.1"/>
    </source>
</evidence>
<evidence type="ECO:0000313" key="7">
    <source>
        <dbReference type="Proteomes" id="UP000702209"/>
    </source>
</evidence>
<protein>
    <submittedName>
        <fullName evidence="6">Response regulator transcription factor</fullName>
    </submittedName>
</protein>
<proteinExistence type="predicted"/>
<evidence type="ECO:0000256" key="2">
    <source>
        <dbReference type="ARBA" id="ARBA00023125"/>
    </source>
</evidence>
<name>A0ABS0D2M4_9NOCA</name>
<evidence type="ECO:0000256" key="3">
    <source>
        <dbReference type="ARBA" id="ARBA00023163"/>
    </source>
</evidence>
<feature type="domain" description="HTH luxR-type" evidence="5">
    <location>
        <begin position="46"/>
        <end position="111"/>
    </location>
</feature>
<dbReference type="SUPFAM" id="SSF46894">
    <property type="entry name" value="C-terminal effector domain of the bipartite response regulators"/>
    <property type="match status" value="1"/>
</dbReference>
<feature type="compositionally biased region" description="Polar residues" evidence="4">
    <location>
        <begin position="124"/>
        <end position="137"/>
    </location>
</feature>
<dbReference type="Gene3D" id="1.10.10.10">
    <property type="entry name" value="Winged helix-like DNA-binding domain superfamily/Winged helix DNA-binding domain"/>
    <property type="match status" value="1"/>
</dbReference>
<dbReference type="SMART" id="SM00421">
    <property type="entry name" value="HTH_LUXR"/>
    <property type="match status" value="1"/>
</dbReference>
<keyword evidence="1" id="KW-0805">Transcription regulation</keyword>
<gene>
    <name evidence="6" type="ORF">IU459_36955</name>
</gene>
<accession>A0ABS0D2M4</accession>
<dbReference type="PANTHER" id="PTHR44688:SF16">
    <property type="entry name" value="DNA-BINDING TRANSCRIPTIONAL ACTIVATOR DEVR_DOSR"/>
    <property type="match status" value="1"/>
</dbReference>
<dbReference type="PRINTS" id="PR00038">
    <property type="entry name" value="HTHLUXR"/>
</dbReference>
<evidence type="ECO:0000259" key="5">
    <source>
        <dbReference type="PROSITE" id="PS50043"/>
    </source>
</evidence>
<evidence type="ECO:0000256" key="1">
    <source>
        <dbReference type="ARBA" id="ARBA00023015"/>
    </source>
</evidence>
<comment type="caution">
    <text evidence="6">The sequence shown here is derived from an EMBL/GenBank/DDBJ whole genome shotgun (WGS) entry which is preliminary data.</text>
</comment>
<keyword evidence="7" id="KW-1185">Reference proteome</keyword>
<dbReference type="EMBL" id="JADLQX010000122">
    <property type="protein sequence ID" value="MBF6303051.1"/>
    <property type="molecule type" value="Genomic_DNA"/>
</dbReference>
<reference evidence="6 7" key="1">
    <citation type="submission" date="2020-10" db="EMBL/GenBank/DDBJ databases">
        <title>Identification of Nocardia species via Next-generation sequencing and recognition of intraspecies genetic diversity.</title>
        <authorList>
            <person name="Li P."/>
            <person name="Li P."/>
            <person name="Lu B."/>
        </authorList>
    </citation>
    <scope>NUCLEOTIDE SEQUENCE [LARGE SCALE GENOMIC DNA]</scope>
    <source>
        <strain evidence="6 7">BJ06-0157</strain>
    </source>
</reference>
<evidence type="ECO:0000256" key="4">
    <source>
        <dbReference type="SAM" id="MobiDB-lite"/>
    </source>
</evidence>
<organism evidence="6 7">
    <name type="scientific">Nocardia amamiensis</name>
    <dbReference type="NCBI Taxonomy" id="404578"/>
    <lineage>
        <taxon>Bacteria</taxon>
        <taxon>Bacillati</taxon>
        <taxon>Actinomycetota</taxon>
        <taxon>Actinomycetes</taxon>
        <taxon>Mycobacteriales</taxon>
        <taxon>Nocardiaceae</taxon>
        <taxon>Nocardia</taxon>
    </lineage>
</organism>
<feature type="region of interest" description="Disordered" evidence="4">
    <location>
        <begin position="114"/>
        <end position="137"/>
    </location>
</feature>
<dbReference type="Proteomes" id="UP000702209">
    <property type="component" value="Unassembled WGS sequence"/>
</dbReference>